<organism evidence="1 2">
    <name type="scientific">Caenimonas terrae</name>
    <dbReference type="NCBI Taxonomy" id="696074"/>
    <lineage>
        <taxon>Bacteria</taxon>
        <taxon>Pseudomonadati</taxon>
        <taxon>Pseudomonadota</taxon>
        <taxon>Betaproteobacteria</taxon>
        <taxon>Burkholderiales</taxon>
        <taxon>Comamonadaceae</taxon>
        <taxon>Caenimonas</taxon>
    </lineage>
</organism>
<sequence length="74" mass="8380">MSEPFFSDYGVELFKRDGRLFVRYDSGGFASRMIEAEVSEAQVLRLQLGEFEAYRVLLDVQEAAERNEKSAGAP</sequence>
<dbReference type="RefSeq" id="WP_376852848.1">
    <property type="nucleotide sequence ID" value="NZ_JBHSMF010000015.1"/>
</dbReference>
<comment type="caution">
    <text evidence="1">The sequence shown here is derived from an EMBL/GenBank/DDBJ whole genome shotgun (WGS) entry which is preliminary data.</text>
</comment>
<proteinExistence type="predicted"/>
<keyword evidence="2" id="KW-1185">Reference proteome</keyword>
<evidence type="ECO:0000313" key="2">
    <source>
        <dbReference type="Proteomes" id="UP001596037"/>
    </source>
</evidence>
<name>A0ABW0NLZ8_9BURK</name>
<reference evidence="2" key="1">
    <citation type="journal article" date="2019" name="Int. J. Syst. Evol. Microbiol.">
        <title>The Global Catalogue of Microorganisms (GCM) 10K type strain sequencing project: providing services to taxonomists for standard genome sequencing and annotation.</title>
        <authorList>
            <consortium name="The Broad Institute Genomics Platform"/>
            <consortium name="The Broad Institute Genome Sequencing Center for Infectious Disease"/>
            <person name="Wu L."/>
            <person name="Ma J."/>
        </authorList>
    </citation>
    <scope>NUCLEOTIDE SEQUENCE [LARGE SCALE GENOMIC DNA]</scope>
    <source>
        <strain evidence="2">CCUG 57401</strain>
    </source>
</reference>
<dbReference type="Proteomes" id="UP001596037">
    <property type="component" value="Unassembled WGS sequence"/>
</dbReference>
<evidence type="ECO:0000313" key="1">
    <source>
        <dbReference type="EMBL" id="MFC5500608.1"/>
    </source>
</evidence>
<gene>
    <name evidence="1" type="ORF">ACFPOE_23905</name>
</gene>
<protein>
    <submittedName>
        <fullName evidence="1">Uncharacterized protein</fullName>
    </submittedName>
</protein>
<dbReference type="EMBL" id="JBHSMF010000015">
    <property type="protein sequence ID" value="MFC5500608.1"/>
    <property type="molecule type" value="Genomic_DNA"/>
</dbReference>
<accession>A0ABW0NLZ8</accession>